<dbReference type="Proteomes" id="UP000182649">
    <property type="component" value="Unassembled WGS sequence"/>
</dbReference>
<evidence type="ECO:0000313" key="1">
    <source>
        <dbReference type="EMBL" id="SFU76857.1"/>
    </source>
</evidence>
<organism evidence="1 2">
    <name type="scientific">Nitrosospira multiformis</name>
    <dbReference type="NCBI Taxonomy" id="1231"/>
    <lineage>
        <taxon>Bacteria</taxon>
        <taxon>Pseudomonadati</taxon>
        <taxon>Pseudomonadota</taxon>
        <taxon>Betaproteobacteria</taxon>
        <taxon>Nitrosomonadales</taxon>
        <taxon>Nitrosomonadaceae</taxon>
        <taxon>Nitrosospira</taxon>
    </lineage>
</organism>
<dbReference type="EMBL" id="FPBZ01000028">
    <property type="protein sequence ID" value="SFU76857.1"/>
    <property type="molecule type" value="Genomic_DNA"/>
</dbReference>
<proteinExistence type="predicted"/>
<accession>A0A1I7IV96</accession>
<reference evidence="1 2" key="1">
    <citation type="submission" date="2016-10" db="EMBL/GenBank/DDBJ databases">
        <authorList>
            <person name="de Groot N.N."/>
        </authorList>
    </citation>
    <scope>NUCLEOTIDE SEQUENCE [LARGE SCALE GENOMIC DNA]</scope>
    <source>
        <strain evidence="1 2">Nl14</strain>
    </source>
</reference>
<dbReference type="RefSeq" id="WP_143104393.1">
    <property type="nucleotide sequence ID" value="NZ_FPBZ01000028.1"/>
</dbReference>
<name>A0A1I7IV96_9PROT</name>
<protein>
    <submittedName>
        <fullName evidence="1">Antitoxin component of toxin-antitoxin system, MqsA</fullName>
    </submittedName>
</protein>
<evidence type="ECO:0000313" key="2">
    <source>
        <dbReference type="Proteomes" id="UP000182649"/>
    </source>
</evidence>
<gene>
    <name evidence="1" type="ORF">SAMN05216417_1287</name>
</gene>
<dbReference type="Gene3D" id="3.10.20.860">
    <property type="match status" value="1"/>
</dbReference>
<dbReference type="InterPro" id="IPR032758">
    <property type="entry name" value="MqsA/HigA-2"/>
</dbReference>
<sequence>MKCAECGKGEPVYGRRDARFRYRDRETLNIEGEYCIHCGEG</sequence>
<dbReference type="Pfam" id="PF15731">
    <property type="entry name" value="MqsA_antitoxin"/>
    <property type="match status" value="1"/>
</dbReference>
<dbReference type="AlphaFoldDB" id="A0A1I7IV96"/>